<gene>
    <name evidence="1" type="ORF">B4110_2456</name>
</gene>
<evidence type="ECO:0000313" key="1">
    <source>
        <dbReference type="EMBL" id="KYD27517.1"/>
    </source>
</evidence>
<sequence length="59" mass="6719">MGRVKKSALFFCSEFSNADHAVCLFAVGMEAARNRYMTEPSLIWRKEKGSLSASFCKYF</sequence>
<reference evidence="1 2" key="1">
    <citation type="submission" date="2016-01" db="EMBL/GenBank/DDBJ databases">
        <title>Draft Genome Sequences of Seven Thermophilic Sporeformers Isolated from Foods.</title>
        <authorList>
            <person name="Berendsen E.M."/>
            <person name="Wells-Bennik M.H."/>
            <person name="Krawcyk A.O."/>
            <person name="De Jong A."/>
            <person name="Holsappel S."/>
            <person name="Eijlander R.T."/>
            <person name="Kuipers O.P."/>
        </authorList>
    </citation>
    <scope>NUCLEOTIDE SEQUENCE [LARGE SCALE GENOMIC DNA]</scope>
    <source>
        <strain evidence="1 2">B4110</strain>
    </source>
</reference>
<comment type="caution">
    <text evidence="1">The sequence shown here is derived from an EMBL/GenBank/DDBJ whole genome shotgun (WGS) entry which is preliminary data.</text>
</comment>
<dbReference type="Proteomes" id="UP000075324">
    <property type="component" value="Unassembled WGS sequence"/>
</dbReference>
<accession>A0A150MSQ8</accession>
<dbReference type="PATRIC" id="fig|153151.4.peg.353"/>
<evidence type="ECO:0000313" key="2">
    <source>
        <dbReference type="Proteomes" id="UP000075324"/>
    </source>
</evidence>
<proteinExistence type="predicted"/>
<protein>
    <submittedName>
        <fullName evidence="1">Uncharacterized protein</fullName>
    </submittedName>
</protein>
<dbReference type="AlphaFoldDB" id="A0A150MSQ8"/>
<organism evidence="1 2">
    <name type="scientific">Parageobacillus toebii</name>
    <dbReference type="NCBI Taxonomy" id="153151"/>
    <lineage>
        <taxon>Bacteria</taxon>
        <taxon>Bacillati</taxon>
        <taxon>Bacillota</taxon>
        <taxon>Bacilli</taxon>
        <taxon>Bacillales</taxon>
        <taxon>Anoxybacillaceae</taxon>
        <taxon>Parageobacillus</taxon>
    </lineage>
</organism>
<dbReference type="EMBL" id="LQYW01000098">
    <property type="protein sequence ID" value="KYD27517.1"/>
    <property type="molecule type" value="Genomic_DNA"/>
</dbReference>
<name>A0A150MSQ8_9BACL</name>